<proteinExistence type="predicted"/>
<dbReference type="AlphaFoldDB" id="A0A1C6RUE5"/>
<protein>
    <recommendedName>
        <fullName evidence="4">Transcriptional regulator, AbiEi antitoxin, Type IV TA system</fullName>
    </recommendedName>
</protein>
<name>A0A1C6RUE5_9ACTN</name>
<evidence type="ECO:0000313" key="3">
    <source>
        <dbReference type="Proteomes" id="UP000199699"/>
    </source>
</evidence>
<organism evidence="2 3">
    <name type="scientific">Micromonospora nigra</name>
    <dbReference type="NCBI Taxonomy" id="145857"/>
    <lineage>
        <taxon>Bacteria</taxon>
        <taxon>Bacillati</taxon>
        <taxon>Actinomycetota</taxon>
        <taxon>Actinomycetes</taxon>
        <taxon>Micromonosporales</taxon>
        <taxon>Micromonosporaceae</taxon>
        <taxon>Micromonospora</taxon>
    </lineage>
</organism>
<dbReference type="EMBL" id="FMHT01000003">
    <property type="protein sequence ID" value="SCL20827.1"/>
    <property type="molecule type" value="Genomic_DNA"/>
</dbReference>
<gene>
    <name evidence="2" type="ORF">GA0070616_2108</name>
</gene>
<dbReference type="Proteomes" id="UP000199699">
    <property type="component" value="Unassembled WGS sequence"/>
</dbReference>
<evidence type="ECO:0008006" key="4">
    <source>
        <dbReference type="Google" id="ProtNLM"/>
    </source>
</evidence>
<dbReference type="RefSeq" id="WP_091080048.1">
    <property type="nucleotide sequence ID" value="NZ_FMHT01000003.1"/>
</dbReference>
<dbReference type="InterPro" id="IPR011335">
    <property type="entry name" value="Restrct_endonuc-II-like"/>
</dbReference>
<reference evidence="2 3" key="1">
    <citation type="submission" date="2016-06" db="EMBL/GenBank/DDBJ databases">
        <authorList>
            <person name="Kjaerup R.B."/>
            <person name="Dalgaard T.S."/>
            <person name="Juul-Madsen H.R."/>
        </authorList>
    </citation>
    <scope>NUCLEOTIDE SEQUENCE [LARGE SCALE GENOMIC DNA]</scope>
    <source>
        <strain evidence="2 3">DSM 43818</strain>
    </source>
</reference>
<feature type="region of interest" description="Disordered" evidence="1">
    <location>
        <begin position="145"/>
        <end position="164"/>
    </location>
</feature>
<dbReference type="STRING" id="145857.GA0070616_2108"/>
<sequence length="364" mass="38937">MPPHAYRPEALAWQVFRGSAAVRRDLLTAHQLRSSAWVRLRHDVYADARLARDHALACRAVALQLPAGSAIAGPSAAFLHGVAHAAKFTDDVHVVVPAGAGLRSQRGLRVHTAGSPQGFVPASVTMKSGAGQGGEQCLRAGHGTSGALHRRAGTHQPRDGDGATMTRADPWPATADLTSVSAAARAGSPLLPRTDPTAAAWESAVWLEPLRSVAIVDSLLGRGLTTAVALAEVAAAYAHRPGARRARWVFGLADAGAQSPPESQLRVRLVLAGIPRPVTQHPVRVPGGPVLHPDLAWPEYRVAVEYDGLWHAGREHLHRGRQRLNQLVGAGWLVLHVTSQRLYRDFPAVAREVRAALVSRGWRR</sequence>
<evidence type="ECO:0000313" key="2">
    <source>
        <dbReference type="EMBL" id="SCL20827.1"/>
    </source>
</evidence>
<accession>A0A1C6RUE5</accession>
<dbReference type="SUPFAM" id="SSF52980">
    <property type="entry name" value="Restriction endonuclease-like"/>
    <property type="match status" value="1"/>
</dbReference>
<dbReference type="OrthoDB" id="3173471at2"/>
<evidence type="ECO:0000256" key="1">
    <source>
        <dbReference type="SAM" id="MobiDB-lite"/>
    </source>
</evidence>
<keyword evidence="3" id="KW-1185">Reference proteome</keyword>